<gene>
    <name evidence="1" type="ORF">H0B56_05070</name>
</gene>
<dbReference type="EMBL" id="JACCKD010000002">
    <property type="protein sequence ID" value="MBA0124908.1"/>
    <property type="molecule type" value="Genomic_DNA"/>
</dbReference>
<accession>A0A838A6X9</accession>
<evidence type="ECO:0000313" key="1">
    <source>
        <dbReference type="EMBL" id="MBA0124908.1"/>
    </source>
</evidence>
<dbReference type="Pfam" id="PF10025">
    <property type="entry name" value="DUF2267"/>
    <property type="match status" value="1"/>
</dbReference>
<proteinExistence type="predicted"/>
<comment type="caution">
    <text evidence="1">The sequence shown here is derived from an EMBL/GenBank/DDBJ whole genome shotgun (WGS) entry which is preliminary data.</text>
</comment>
<dbReference type="Gene3D" id="1.10.490.110">
    <property type="entry name" value="Uncharacterized conserved protein DUF2267"/>
    <property type="match status" value="1"/>
</dbReference>
<dbReference type="InterPro" id="IPR018727">
    <property type="entry name" value="DUF2267"/>
</dbReference>
<name>A0A838A6X9_9PSEU</name>
<dbReference type="InterPro" id="IPR038282">
    <property type="entry name" value="DUF2267_sf"/>
</dbReference>
<reference evidence="1 2" key="1">
    <citation type="submission" date="2020-07" db="EMBL/GenBank/DDBJ databases">
        <title>Genome of Haloechinothrix sp.</title>
        <authorList>
            <person name="Tang S.-K."/>
            <person name="Yang L."/>
            <person name="Zhu W.-Y."/>
        </authorList>
    </citation>
    <scope>NUCLEOTIDE SEQUENCE [LARGE SCALE GENOMIC DNA]</scope>
    <source>
        <strain evidence="1 2">YIM 98757</strain>
    </source>
</reference>
<sequence>MHEFIRNVQDRAKLESYGESHQLSRAVMTVLGQSVSGGQAKKLAAWLPPELHAELAGEHGHATAFDKSAFLDKVAGFIPSVDPYEVEKQVSAVLRTLRDSAPEGELTDTVDQLPHELAALFR</sequence>
<protein>
    <submittedName>
        <fullName evidence="1">DUF2267 domain-containing protein</fullName>
    </submittedName>
</protein>
<organism evidence="1 2">
    <name type="scientific">Haloechinothrix aidingensis</name>
    <dbReference type="NCBI Taxonomy" id="2752311"/>
    <lineage>
        <taxon>Bacteria</taxon>
        <taxon>Bacillati</taxon>
        <taxon>Actinomycetota</taxon>
        <taxon>Actinomycetes</taxon>
        <taxon>Pseudonocardiales</taxon>
        <taxon>Pseudonocardiaceae</taxon>
        <taxon>Haloechinothrix</taxon>
    </lineage>
</organism>
<evidence type="ECO:0000313" key="2">
    <source>
        <dbReference type="Proteomes" id="UP000582974"/>
    </source>
</evidence>
<keyword evidence="2" id="KW-1185">Reference proteome</keyword>
<dbReference type="Proteomes" id="UP000582974">
    <property type="component" value="Unassembled WGS sequence"/>
</dbReference>
<dbReference type="AlphaFoldDB" id="A0A838A6X9"/>